<dbReference type="CDD" id="cd00075">
    <property type="entry name" value="HATPase"/>
    <property type="match status" value="1"/>
</dbReference>
<evidence type="ECO:0000256" key="3">
    <source>
        <dbReference type="ARBA" id="ARBA00022553"/>
    </source>
</evidence>
<keyword evidence="3" id="KW-0597">Phosphoprotein</keyword>
<dbReference type="PANTHER" id="PTHR43065:SF10">
    <property type="entry name" value="PEROXIDE STRESS-ACTIVATED HISTIDINE KINASE MAK3"/>
    <property type="match status" value="1"/>
</dbReference>
<evidence type="ECO:0000256" key="8">
    <source>
        <dbReference type="ARBA" id="ARBA00023012"/>
    </source>
</evidence>
<keyword evidence="8" id="KW-0902">Two-component regulatory system</keyword>
<feature type="region of interest" description="Disordered" evidence="9">
    <location>
        <begin position="239"/>
        <end position="260"/>
    </location>
</feature>
<dbReference type="InterPro" id="IPR005467">
    <property type="entry name" value="His_kinase_dom"/>
</dbReference>
<keyword evidence="7" id="KW-0067">ATP-binding</keyword>
<keyword evidence="5" id="KW-0547">Nucleotide-binding</keyword>
<dbReference type="Pfam" id="PF00512">
    <property type="entry name" value="HisKA"/>
    <property type="match status" value="1"/>
</dbReference>
<evidence type="ECO:0000256" key="2">
    <source>
        <dbReference type="ARBA" id="ARBA00012438"/>
    </source>
</evidence>
<dbReference type="PROSITE" id="PS50109">
    <property type="entry name" value="HIS_KIN"/>
    <property type="match status" value="1"/>
</dbReference>
<dbReference type="Gene3D" id="1.10.287.130">
    <property type="match status" value="1"/>
</dbReference>
<dbReference type="InterPro" id="IPR036890">
    <property type="entry name" value="HATPase_C_sf"/>
</dbReference>
<feature type="compositionally biased region" description="Basic and acidic residues" evidence="9">
    <location>
        <begin position="239"/>
        <end position="249"/>
    </location>
</feature>
<evidence type="ECO:0000256" key="1">
    <source>
        <dbReference type="ARBA" id="ARBA00000085"/>
    </source>
</evidence>
<feature type="domain" description="Histidine kinase" evidence="10">
    <location>
        <begin position="49"/>
        <end position="260"/>
    </location>
</feature>
<dbReference type="InterPro" id="IPR036097">
    <property type="entry name" value="HisK_dim/P_sf"/>
</dbReference>
<dbReference type="Pfam" id="PF02518">
    <property type="entry name" value="HATPase_c"/>
    <property type="match status" value="1"/>
</dbReference>
<dbReference type="InterPro" id="IPR004358">
    <property type="entry name" value="Sig_transdc_His_kin-like_C"/>
</dbReference>
<evidence type="ECO:0000256" key="4">
    <source>
        <dbReference type="ARBA" id="ARBA00022679"/>
    </source>
</evidence>
<evidence type="ECO:0000256" key="5">
    <source>
        <dbReference type="ARBA" id="ARBA00022741"/>
    </source>
</evidence>
<dbReference type="PROSITE" id="PS50885">
    <property type="entry name" value="HAMP"/>
    <property type="match status" value="1"/>
</dbReference>
<dbReference type="CDD" id="cd00082">
    <property type="entry name" value="HisKA"/>
    <property type="match status" value="1"/>
</dbReference>
<dbReference type="AlphaFoldDB" id="X1F3B2"/>
<dbReference type="EC" id="2.7.13.3" evidence="2"/>
<evidence type="ECO:0000256" key="6">
    <source>
        <dbReference type="ARBA" id="ARBA00022777"/>
    </source>
</evidence>
<dbReference type="PANTHER" id="PTHR43065">
    <property type="entry name" value="SENSOR HISTIDINE KINASE"/>
    <property type="match status" value="1"/>
</dbReference>
<dbReference type="GO" id="GO:0005524">
    <property type="term" value="F:ATP binding"/>
    <property type="evidence" value="ECO:0007669"/>
    <property type="project" value="UniProtKB-KW"/>
</dbReference>
<dbReference type="InterPro" id="IPR003661">
    <property type="entry name" value="HisK_dim/P_dom"/>
</dbReference>
<evidence type="ECO:0000256" key="7">
    <source>
        <dbReference type="ARBA" id="ARBA00022840"/>
    </source>
</evidence>
<dbReference type="SUPFAM" id="SSF55874">
    <property type="entry name" value="ATPase domain of HSP90 chaperone/DNA topoisomerase II/histidine kinase"/>
    <property type="match status" value="1"/>
</dbReference>
<dbReference type="SMART" id="SM00387">
    <property type="entry name" value="HATPase_c"/>
    <property type="match status" value="1"/>
</dbReference>
<dbReference type="GO" id="GO:0016020">
    <property type="term" value="C:membrane"/>
    <property type="evidence" value="ECO:0007669"/>
    <property type="project" value="InterPro"/>
</dbReference>
<evidence type="ECO:0000259" key="10">
    <source>
        <dbReference type="PROSITE" id="PS50109"/>
    </source>
</evidence>
<dbReference type="SMART" id="SM00388">
    <property type="entry name" value="HisKA"/>
    <property type="match status" value="1"/>
</dbReference>
<comment type="caution">
    <text evidence="12">The sequence shown here is derived from an EMBL/GenBank/DDBJ whole genome shotgun (WGS) entry which is preliminary data.</text>
</comment>
<dbReference type="PRINTS" id="PR00344">
    <property type="entry name" value="BCTRLSENSOR"/>
</dbReference>
<name>X1F3B2_9ZZZZ</name>
<keyword evidence="6" id="KW-0418">Kinase</keyword>
<evidence type="ECO:0000259" key="11">
    <source>
        <dbReference type="PROSITE" id="PS50885"/>
    </source>
</evidence>
<keyword evidence="4" id="KW-0808">Transferase</keyword>
<comment type="catalytic activity">
    <reaction evidence="1">
        <text>ATP + protein L-histidine = ADP + protein N-phospho-L-histidine.</text>
        <dbReference type="EC" id="2.7.13.3"/>
    </reaction>
</comment>
<dbReference type="EMBL" id="BARU01005648">
    <property type="protein sequence ID" value="GAH39422.1"/>
    <property type="molecule type" value="Genomic_DNA"/>
</dbReference>
<proteinExistence type="predicted"/>
<dbReference type="GO" id="GO:0000155">
    <property type="term" value="F:phosphorelay sensor kinase activity"/>
    <property type="evidence" value="ECO:0007669"/>
    <property type="project" value="InterPro"/>
</dbReference>
<feature type="non-terminal residue" evidence="12">
    <location>
        <position position="1"/>
    </location>
</feature>
<dbReference type="InterPro" id="IPR003660">
    <property type="entry name" value="HAMP_dom"/>
</dbReference>
<dbReference type="Gene3D" id="3.30.565.10">
    <property type="entry name" value="Histidine kinase-like ATPase, C-terminal domain"/>
    <property type="match status" value="1"/>
</dbReference>
<gene>
    <name evidence="12" type="ORF">S03H2_11044</name>
</gene>
<protein>
    <recommendedName>
        <fullName evidence="2">histidine kinase</fullName>
        <ecNumber evidence="2">2.7.13.3</ecNumber>
    </recommendedName>
</protein>
<dbReference type="InterPro" id="IPR003594">
    <property type="entry name" value="HATPase_dom"/>
</dbReference>
<evidence type="ECO:0000256" key="9">
    <source>
        <dbReference type="SAM" id="MobiDB-lite"/>
    </source>
</evidence>
<reference evidence="12" key="1">
    <citation type="journal article" date="2014" name="Front. Microbiol.">
        <title>High frequency of phylogenetically diverse reductive dehalogenase-homologous genes in deep subseafloor sedimentary metagenomes.</title>
        <authorList>
            <person name="Kawai M."/>
            <person name="Futagami T."/>
            <person name="Toyoda A."/>
            <person name="Takaki Y."/>
            <person name="Nishi S."/>
            <person name="Hori S."/>
            <person name="Arai W."/>
            <person name="Tsubouchi T."/>
            <person name="Morono Y."/>
            <person name="Uchiyama I."/>
            <person name="Ito T."/>
            <person name="Fujiyama A."/>
            <person name="Inagaki F."/>
            <person name="Takami H."/>
        </authorList>
    </citation>
    <scope>NUCLEOTIDE SEQUENCE</scope>
    <source>
        <strain evidence="12">Expedition CK06-06</strain>
    </source>
</reference>
<accession>X1F3B2</accession>
<organism evidence="12">
    <name type="scientific">marine sediment metagenome</name>
    <dbReference type="NCBI Taxonomy" id="412755"/>
    <lineage>
        <taxon>unclassified sequences</taxon>
        <taxon>metagenomes</taxon>
        <taxon>ecological metagenomes</taxon>
    </lineage>
</organism>
<evidence type="ECO:0000313" key="12">
    <source>
        <dbReference type="EMBL" id="GAH39422.1"/>
    </source>
</evidence>
<feature type="domain" description="HAMP" evidence="11">
    <location>
        <begin position="1"/>
        <end position="32"/>
    </location>
</feature>
<dbReference type="SUPFAM" id="SSF47384">
    <property type="entry name" value="Homodimeric domain of signal transducing histidine kinase"/>
    <property type="match status" value="1"/>
</dbReference>
<sequence length="260" mass="29498">LEISIAHKPQDEMKTLIDGFNAMVENLKKHQQDLADMSKKVAWAEMARRVAHEVKNPLTPIQLSVEHLLRVYHDKKEDFDKALKESTSYIIKEVENLRKIAGEFLATSKETSLQIESFDLKELMQDTIAPYKKTLSERIKFKEKYEGRDFHFMGDKGRIKIVLRNVLTNAIEAIRDQGEIEIKASKGKAGITFEIKDTGIGMEKEMLNRIFDPDFSTKDVGTGLGLPIAKKIIEDHGGSIKASSEENKGTKISIKLPQQE</sequence>